<keyword evidence="4" id="KW-1185">Reference proteome</keyword>
<keyword evidence="2" id="KW-0472">Membrane</keyword>
<feature type="transmembrane region" description="Helical" evidence="2">
    <location>
        <begin position="78"/>
        <end position="99"/>
    </location>
</feature>
<feature type="transmembrane region" description="Helical" evidence="2">
    <location>
        <begin position="12"/>
        <end position="30"/>
    </location>
</feature>
<evidence type="ECO:0000313" key="3">
    <source>
        <dbReference type="EMBL" id="WUQ10366.1"/>
    </source>
</evidence>
<feature type="transmembrane region" description="Helical" evidence="2">
    <location>
        <begin position="51"/>
        <end position="72"/>
    </location>
</feature>
<organism evidence="3 4">
    <name type="scientific">Streptomyces virginiae</name>
    <name type="common">Streptomyces cinnamonensis</name>
    <dbReference type="NCBI Taxonomy" id="1961"/>
    <lineage>
        <taxon>Bacteria</taxon>
        <taxon>Bacillati</taxon>
        <taxon>Actinomycetota</taxon>
        <taxon>Actinomycetes</taxon>
        <taxon>Kitasatosporales</taxon>
        <taxon>Streptomycetaceae</taxon>
        <taxon>Streptomyces</taxon>
    </lineage>
</organism>
<feature type="region of interest" description="Disordered" evidence="1">
    <location>
        <begin position="100"/>
        <end position="127"/>
    </location>
</feature>
<evidence type="ECO:0000256" key="1">
    <source>
        <dbReference type="SAM" id="MobiDB-lite"/>
    </source>
</evidence>
<dbReference type="EMBL" id="CP108090">
    <property type="protein sequence ID" value="WUQ10366.1"/>
    <property type="molecule type" value="Genomic_DNA"/>
</dbReference>
<dbReference type="Proteomes" id="UP001432039">
    <property type="component" value="Chromosome"/>
</dbReference>
<accession>A0ABZ1T4V2</accession>
<sequence length="127" mass="14033">MDREELEKLMRIATIIAAAAIAAFASIIYIRHLSKIGCRDRYILPTFLNHGIVPFWIEISYGFVFGVNLVVLNNVLPLWASLAVFLAAVVPATAITTVSKTSPPRQVGKTTFRPDRPGADTPRVRPE</sequence>
<proteinExistence type="predicted"/>
<feature type="compositionally biased region" description="Basic and acidic residues" evidence="1">
    <location>
        <begin position="112"/>
        <end position="127"/>
    </location>
</feature>
<protein>
    <recommendedName>
        <fullName evidence="5">Integral membrane protein</fullName>
    </recommendedName>
</protein>
<keyword evidence="2" id="KW-1133">Transmembrane helix</keyword>
<evidence type="ECO:0000313" key="4">
    <source>
        <dbReference type="Proteomes" id="UP001432039"/>
    </source>
</evidence>
<evidence type="ECO:0000256" key="2">
    <source>
        <dbReference type="SAM" id="Phobius"/>
    </source>
</evidence>
<reference evidence="3" key="1">
    <citation type="submission" date="2022-10" db="EMBL/GenBank/DDBJ databases">
        <title>The complete genomes of actinobacterial strains from the NBC collection.</title>
        <authorList>
            <person name="Joergensen T.S."/>
            <person name="Alvarez Arevalo M."/>
            <person name="Sterndorff E.B."/>
            <person name="Faurdal D."/>
            <person name="Vuksanovic O."/>
            <person name="Mourched A.-S."/>
            <person name="Charusanti P."/>
            <person name="Shaw S."/>
            <person name="Blin K."/>
            <person name="Weber T."/>
        </authorList>
    </citation>
    <scope>NUCLEOTIDE SEQUENCE</scope>
    <source>
        <strain evidence="3">NBC_00248</strain>
    </source>
</reference>
<name>A0ABZ1T4V2_STRVG</name>
<gene>
    <name evidence="3" type="ORF">OG517_02335</name>
</gene>
<evidence type="ECO:0008006" key="5">
    <source>
        <dbReference type="Google" id="ProtNLM"/>
    </source>
</evidence>
<dbReference type="RefSeq" id="WP_328959923.1">
    <property type="nucleotide sequence ID" value="NZ_CP108090.1"/>
</dbReference>
<keyword evidence="2" id="KW-0812">Transmembrane</keyword>